<dbReference type="GO" id="GO:0006412">
    <property type="term" value="P:translation"/>
    <property type="evidence" value="ECO:0007669"/>
    <property type="project" value="InterPro"/>
</dbReference>
<dbReference type="AlphaFoldDB" id="X1HY74"/>
<reference evidence="7" key="1">
    <citation type="journal article" date="2014" name="Front. Microbiol.">
        <title>High frequency of phylogenetically diverse reductive dehalogenase-homologous genes in deep subseafloor sedimentary metagenomes.</title>
        <authorList>
            <person name="Kawai M."/>
            <person name="Futagami T."/>
            <person name="Toyoda A."/>
            <person name="Takaki Y."/>
            <person name="Nishi S."/>
            <person name="Hori S."/>
            <person name="Arai W."/>
            <person name="Tsubouchi T."/>
            <person name="Morono Y."/>
            <person name="Uchiyama I."/>
            <person name="Ito T."/>
            <person name="Fujiyama A."/>
            <person name="Inagaki F."/>
            <person name="Takami H."/>
        </authorList>
    </citation>
    <scope>NUCLEOTIDE SEQUENCE</scope>
    <source>
        <strain evidence="7">Expedition CK06-06</strain>
    </source>
</reference>
<evidence type="ECO:0008006" key="8">
    <source>
        <dbReference type="Google" id="ProtNLM"/>
    </source>
</evidence>
<dbReference type="InterPro" id="IPR019927">
    <property type="entry name" value="Ribosomal_uL3_bac/org-type"/>
</dbReference>
<proteinExistence type="inferred from homology"/>
<evidence type="ECO:0000256" key="4">
    <source>
        <dbReference type="ARBA" id="ARBA00022980"/>
    </source>
</evidence>
<comment type="similarity">
    <text evidence="1">Belongs to the universal ribosomal protein uL3 family.</text>
</comment>
<keyword evidence="3" id="KW-0694">RNA-binding</keyword>
<dbReference type="GO" id="GO:0022625">
    <property type="term" value="C:cytosolic large ribosomal subunit"/>
    <property type="evidence" value="ECO:0007669"/>
    <property type="project" value="TreeGrafter"/>
</dbReference>
<dbReference type="GO" id="GO:0003735">
    <property type="term" value="F:structural constituent of ribosome"/>
    <property type="evidence" value="ECO:0007669"/>
    <property type="project" value="InterPro"/>
</dbReference>
<dbReference type="NCBIfam" id="TIGR03625">
    <property type="entry name" value="L3_bact"/>
    <property type="match status" value="1"/>
</dbReference>
<feature type="non-terminal residue" evidence="7">
    <location>
        <position position="1"/>
    </location>
</feature>
<evidence type="ECO:0000256" key="6">
    <source>
        <dbReference type="SAM" id="MobiDB-lite"/>
    </source>
</evidence>
<organism evidence="7">
    <name type="scientific">marine sediment metagenome</name>
    <dbReference type="NCBI Taxonomy" id="412755"/>
    <lineage>
        <taxon>unclassified sequences</taxon>
        <taxon>metagenomes</taxon>
        <taxon>ecological metagenomes</taxon>
    </lineage>
</organism>
<dbReference type="GO" id="GO:0019843">
    <property type="term" value="F:rRNA binding"/>
    <property type="evidence" value="ECO:0007669"/>
    <property type="project" value="UniProtKB-KW"/>
</dbReference>
<dbReference type="InterPro" id="IPR019926">
    <property type="entry name" value="Ribosomal_uL3_CS"/>
</dbReference>
<dbReference type="SUPFAM" id="SSF50447">
    <property type="entry name" value="Translation proteins"/>
    <property type="match status" value="1"/>
</dbReference>
<keyword evidence="5" id="KW-0687">Ribonucleoprotein</keyword>
<keyword evidence="2" id="KW-0699">rRNA-binding</keyword>
<dbReference type="PANTHER" id="PTHR11229:SF16">
    <property type="entry name" value="LARGE RIBOSOMAL SUBUNIT PROTEIN UL3C"/>
    <property type="match status" value="1"/>
</dbReference>
<dbReference type="InterPro" id="IPR000597">
    <property type="entry name" value="Ribosomal_uL3"/>
</dbReference>
<dbReference type="FunFam" id="2.40.30.10:FF:000004">
    <property type="entry name" value="50S ribosomal protein L3"/>
    <property type="match status" value="1"/>
</dbReference>
<comment type="caution">
    <text evidence="7">The sequence shown here is derived from an EMBL/GenBank/DDBJ whole genome shotgun (WGS) entry which is preliminary data.</text>
</comment>
<feature type="compositionally biased region" description="Basic residues" evidence="6">
    <location>
        <begin position="98"/>
        <end position="110"/>
    </location>
</feature>
<protein>
    <recommendedName>
        <fullName evidence="8">50S ribosomal protein L3</fullName>
    </recommendedName>
</protein>
<name>X1HY74_9ZZZZ</name>
<evidence type="ECO:0000313" key="7">
    <source>
        <dbReference type="EMBL" id="GAH74417.1"/>
    </source>
</evidence>
<evidence type="ECO:0000256" key="1">
    <source>
        <dbReference type="ARBA" id="ARBA00006540"/>
    </source>
</evidence>
<sequence length="153" mass="16267">PQIEHAKRANSVPKKFVKEMRLSNDAEPEYKVGDSLTVLVFAENKYVDVVGTSKGKGFAGVMKRHGFHGFPASHGTERKHRAPGSISSFASDAGHGGSPKKGKKMAGHMGNHRVTTKNHSLVAIDEEKNLLMVKGAVPGPAGGYVIVHSAGKT</sequence>
<dbReference type="Pfam" id="PF00297">
    <property type="entry name" value="Ribosomal_L3"/>
    <property type="match status" value="1"/>
</dbReference>
<accession>X1HY74</accession>
<dbReference type="Gene3D" id="2.40.30.10">
    <property type="entry name" value="Translation factors"/>
    <property type="match status" value="1"/>
</dbReference>
<dbReference type="PROSITE" id="PS00474">
    <property type="entry name" value="RIBOSOMAL_L3"/>
    <property type="match status" value="1"/>
</dbReference>
<gene>
    <name evidence="7" type="ORF">S03H2_45896</name>
</gene>
<feature type="region of interest" description="Disordered" evidence="6">
    <location>
        <begin position="69"/>
        <end position="110"/>
    </location>
</feature>
<dbReference type="EMBL" id="BARU01028780">
    <property type="protein sequence ID" value="GAH74417.1"/>
    <property type="molecule type" value="Genomic_DNA"/>
</dbReference>
<keyword evidence="4" id="KW-0689">Ribosomal protein</keyword>
<evidence type="ECO:0000256" key="3">
    <source>
        <dbReference type="ARBA" id="ARBA00022884"/>
    </source>
</evidence>
<dbReference type="PANTHER" id="PTHR11229">
    <property type="entry name" value="50S RIBOSOMAL PROTEIN L3"/>
    <property type="match status" value="1"/>
</dbReference>
<evidence type="ECO:0000256" key="5">
    <source>
        <dbReference type="ARBA" id="ARBA00023274"/>
    </source>
</evidence>
<dbReference type="InterPro" id="IPR009000">
    <property type="entry name" value="Transl_B-barrel_sf"/>
</dbReference>
<evidence type="ECO:0000256" key="2">
    <source>
        <dbReference type="ARBA" id="ARBA00022730"/>
    </source>
</evidence>